<dbReference type="Proteomes" id="UP000186698">
    <property type="component" value="Chromosome 9_10L"/>
</dbReference>
<dbReference type="Bgee" id="108701762">
    <property type="expression patterns" value="Expressed in testis"/>
</dbReference>
<dbReference type="Pfam" id="PF07686">
    <property type="entry name" value="V-set"/>
    <property type="match status" value="1"/>
</dbReference>
<dbReference type="KEGG" id="xla:108701762"/>
<dbReference type="SMART" id="SM00409">
    <property type="entry name" value="IG"/>
    <property type="match status" value="2"/>
</dbReference>
<evidence type="ECO:0000313" key="10">
    <source>
        <dbReference type="RefSeq" id="XP_018092275.1"/>
    </source>
</evidence>
<comment type="similarity">
    <text evidence="2">Belongs to the FAM187 family.</text>
</comment>
<protein>
    <submittedName>
        <fullName evidence="10">Ig-like V-type domain-containing protein FAM187A</fullName>
    </submittedName>
</protein>
<dbReference type="InterPro" id="IPR039311">
    <property type="entry name" value="FAM187A/B"/>
</dbReference>
<dbReference type="SUPFAM" id="SSF48726">
    <property type="entry name" value="Immunoglobulin"/>
    <property type="match status" value="2"/>
</dbReference>
<evidence type="ECO:0000259" key="8">
    <source>
        <dbReference type="PROSITE" id="PS50835"/>
    </source>
</evidence>
<evidence type="ECO:0000313" key="9">
    <source>
        <dbReference type="Proteomes" id="UP000186698"/>
    </source>
</evidence>
<dbReference type="STRING" id="8355.A0A1L8ES99"/>
<dbReference type="OrthoDB" id="9899560at2759"/>
<sequence>MYQLFIIFIYIFIRITFLTSALEADTRLDELDCPAILMYEQIAFVQDSDIELPCRCKTDGTASVIWFYKRHLKSKHITLFKDSTKTKVMVDSAKDKNQKDLYARFDVIDYDLVIVHAKPDDSGIYICGSKTGEFYYGYELDIQSTGDRVIFIENDETPLPDVKTDGFQAYTSSEQWSKCDRCGVRGEQRKIGLCYASSPYIDPRFQIKGDEVSCGSDAIPERFKSLIANRPAEIFIRSCKVDCHNISGTVGKVVNFVSNVVKGVGSFLTDKLSFLQKHVLPTQNHVYTLGSKVILTCPGAKPNDAVAWDKGRERLYRSEYLIGTRKYMNHFIDHGNKLQMKFVEFTDRGFYTCWLNGKKVANFQLDVVTEPTSHRQLTDEESIFAMKFIGFSFLVFTVILVMIHFIKCWCYYCRCCPPEYSTESKV</sequence>
<keyword evidence="4" id="KW-0732">Signal</keyword>
<dbReference type="PANTHER" id="PTHR32178:SF7">
    <property type="entry name" value="IG-LIKE V-TYPE DOMAIN-CONTAINING PROTEIN FAM187A"/>
    <property type="match status" value="1"/>
</dbReference>
<feature type="domain" description="Ig-like" evidence="8">
    <location>
        <begin position="34"/>
        <end position="127"/>
    </location>
</feature>
<dbReference type="InterPro" id="IPR003598">
    <property type="entry name" value="Ig_sub2"/>
</dbReference>
<comment type="subcellular location">
    <subcellularLocation>
        <location evidence="1">Membrane</location>
        <topology evidence="1">Single-pass type I membrane protein</topology>
    </subcellularLocation>
</comment>
<evidence type="ECO:0000256" key="1">
    <source>
        <dbReference type="ARBA" id="ARBA00004479"/>
    </source>
</evidence>
<name>A0A1L8ES99_XENLA</name>
<dbReference type="InterPro" id="IPR003599">
    <property type="entry name" value="Ig_sub"/>
</dbReference>
<dbReference type="OMA" id="AWDKDST"/>
<keyword evidence="9" id="KW-1185">Reference proteome</keyword>
<evidence type="ECO:0000256" key="3">
    <source>
        <dbReference type="ARBA" id="ARBA00022692"/>
    </source>
</evidence>
<dbReference type="InterPro" id="IPR013783">
    <property type="entry name" value="Ig-like_fold"/>
</dbReference>
<dbReference type="InterPro" id="IPR007110">
    <property type="entry name" value="Ig-like_dom"/>
</dbReference>
<dbReference type="GO" id="GO:0016020">
    <property type="term" value="C:membrane"/>
    <property type="evidence" value="ECO:0007669"/>
    <property type="project" value="UniProtKB-SubCell"/>
</dbReference>
<dbReference type="SMART" id="SM00408">
    <property type="entry name" value="IGc2"/>
    <property type="match status" value="2"/>
</dbReference>
<evidence type="ECO:0000256" key="2">
    <source>
        <dbReference type="ARBA" id="ARBA00008727"/>
    </source>
</evidence>
<dbReference type="InterPro" id="IPR013106">
    <property type="entry name" value="Ig_V-set"/>
</dbReference>
<keyword evidence="6" id="KW-0472">Membrane</keyword>
<feature type="domain" description="Ig-like" evidence="8">
    <location>
        <begin position="290"/>
        <end position="353"/>
    </location>
</feature>
<proteinExistence type="inferred from homology"/>
<dbReference type="Gene3D" id="2.60.40.10">
    <property type="entry name" value="Immunoglobulins"/>
    <property type="match status" value="2"/>
</dbReference>
<dbReference type="PROSITE" id="PS50835">
    <property type="entry name" value="IG_LIKE"/>
    <property type="match status" value="2"/>
</dbReference>
<keyword evidence="7" id="KW-0325">Glycoprotein</keyword>
<evidence type="ECO:0000256" key="5">
    <source>
        <dbReference type="ARBA" id="ARBA00022989"/>
    </source>
</evidence>
<dbReference type="AlphaFoldDB" id="A0A1L8ES99"/>
<dbReference type="InterPro" id="IPR036179">
    <property type="entry name" value="Ig-like_dom_sf"/>
</dbReference>
<reference evidence="10" key="1">
    <citation type="submission" date="2025-08" db="UniProtKB">
        <authorList>
            <consortium name="RefSeq"/>
        </authorList>
    </citation>
    <scope>IDENTIFICATION</scope>
    <source>
        <strain evidence="10">J_2021</strain>
        <tissue evidence="10">Erythrocytes</tissue>
    </source>
</reference>
<keyword evidence="3" id="KW-0812">Transmembrane</keyword>
<gene>
    <name evidence="10" type="primary">LOC108701762</name>
</gene>
<dbReference type="PaxDb" id="8355-A0A1L8ES99"/>
<accession>A0A1L8ES99</accession>
<evidence type="ECO:0000256" key="4">
    <source>
        <dbReference type="ARBA" id="ARBA00022729"/>
    </source>
</evidence>
<dbReference type="GeneID" id="108701762"/>
<dbReference type="PANTHER" id="PTHR32178">
    <property type="entry name" value="FAM187"/>
    <property type="match status" value="1"/>
</dbReference>
<keyword evidence="5" id="KW-1133">Transmembrane helix</keyword>
<evidence type="ECO:0000256" key="6">
    <source>
        <dbReference type="ARBA" id="ARBA00023136"/>
    </source>
</evidence>
<evidence type="ECO:0000256" key="7">
    <source>
        <dbReference type="ARBA" id="ARBA00023180"/>
    </source>
</evidence>
<dbReference type="RefSeq" id="XP_018092275.1">
    <property type="nucleotide sequence ID" value="XM_018236786.2"/>
</dbReference>
<organism evidence="9 10">
    <name type="scientific">Xenopus laevis</name>
    <name type="common">African clawed frog</name>
    <dbReference type="NCBI Taxonomy" id="8355"/>
    <lineage>
        <taxon>Eukaryota</taxon>
        <taxon>Metazoa</taxon>
        <taxon>Chordata</taxon>
        <taxon>Craniata</taxon>
        <taxon>Vertebrata</taxon>
        <taxon>Euteleostomi</taxon>
        <taxon>Amphibia</taxon>
        <taxon>Batrachia</taxon>
        <taxon>Anura</taxon>
        <taxon>Pipoidea</taxon>
        <taxon>Pipidae</taxon>
        <taxon>Xenopodinae</taxon>
        <taxon>Xenopus</taxon>
        <taxon>Xenopus</taxon>
    </lineage>
</organism>